<dbReference type="AlphaFoldDB" id="A0AAE6XNZ6"/>
<feature type="transmembrane region" description="Helical" evidence="2">
    <location>
        <begin position="47"/>
        <end position="68"/>
    </location>
</feature>
<feature type="region of interest" description="Disordered" evidence="1">
    <location>
        <begin position="74"/>
        <end position="99"/>
    </location>
</feature>
<dbReference type="EMBL" id="CP048049">
    <property type="protein sequence ID" value="QIS43835.1"/>
    <property type="molecule type" value="Genomic_DNA"/>
</dbReference>
<name>A0AAE6XNZ6_9MICO</name>
<evidence type="ECO:0000256" key="1">
    <source>
        <dbReference type="SAM" id="MobiDB-lite"/>
    </source>
</evidence>
<evidence type="ECO:0000256" key="2">
    <source>
        <dbReference type="SAM" id="Phobius"/>
    </source>
</evidence>
<reference evidence="3 4" key="1">
    <citation type="journal article" date="2020" name="Mol. Plant Pathol.">
        <title>Plasmid composition and the chpG gene determine the virulence level of Clavibacter capsici natural isolates in pepper.</title>
        <authorList>
            <person name="Hwang I.S."/>
            <person name="Lee H.M."/>
            <person name="Oh E.J."/>
            <person name="Lee S."/>
            <person name="Heu S."/>
            <person name="Oh C.S."/>
        </authorList>
    </citation>
    <scope>NUCLEOTIDE SEQUENCE [LARGE SCALE GENOMIC DNA]</scope>
    <source>
        <strain evidence="3 4">1101</strain>
    </source>
</reference>
<proteinExistence type="predicted"/>
<sequence>MLTRFAKEITSPGGAIGGGIFFLVFGLIATAQTLVDPGRVGHRGTPFAVLAGGMLLVGIVTLLAGLTARRMRARVAREEADGEPAADGATAGDEGTSRP</sequence>
<keyword evidence="4" id="KW-1185">Reference proteome</keyword>
<dbReference type="KEGG" id="ccap:AES38_01325"/>
<accession>A0AAE6XNZ6</accession>
<feature type="transmembrane region" description="Helical" evidence="2">
    <location>
        <begin position="12"/>
        <end position="35"/>
    </location>
</feature>
<keyword evidence="2" id="KW-0812">Transmembrane</keyword>
<protein>
    <submittedName>
        <fullName evidence="3">Uncharacterized protein</fullName>
    </submittedName>
</protein>
<gene>
    <name evidence="3" type="ORF">GW570_01330</name>
</gene>
<dbReference type="Proteomes" id="UP000503164">
    <property type="component" value="Chromosome"/>
</dbReference>
<evidence type="ECO:0000313" key="3">
    <source>
        <dbReference type="EMBL" id="QIS43835.1"/>
    </source>
</evidence>
<evidence type="ECO:0000313" key="4">
    <source>
        <dbReference type="Proteomes" id="UP000503164"/>
    </source>
</evidence>
<keyword evidence="2" id="KW-1133">Transmembrane helix</keyword>
<keyword evidence="2" id="KW-0472">Membrane</keyword>
<feature type="compositionally biased region" description="Low complexity" evidence="1">
    <location>
        <begin position="83"/>
        <end position="99"/>
    </location>
</feature>
<organism evidence="3 4">
    <name type="scientific">Clavibacter capsici</name>
    <dbReference type="NCBI Taxonomy" id="1874630"/>
    <lineage>
        <taxon>Bacteria</taxon>
        <taxon>Bacillati</taxon>
        <taxon>Actinomycetota</taxon>
        <taxon>Actinomycetes</taxon>
        <taxon>Micrococcales</taxon>
        <taxon>Microbacteriaceae</taxon>
        <taxon>Clavibacter</taxon>
    </lineage>
</organism>
<dbReference type="RefSeq" id="WP_053773457.1">
    <property type="nucleotide sequence ID" value="NZ_CP012573.1"/>
</dbReference>